<organism evidence="1 2">
    <name type="scientific">Segatella copri</name>
    <dbReference type="NCBI Taxonomy" id="165179"/>
    <lineage>
        <taxon>Bacteria</taxon>
        <taxon>Pseudomonadati</taxon>
        <taxon>Bacteroidota</taxon>
        <taxon>Bacteroidia</taxon>
        <taxon>Bacteroidales</taxon>
        <taxon>Prevotellaceae</taxon>
        <taxon>Segatella</taxon>
    </lineage>
</organism>
<dbReference type="Pfam" id="PF20102">
    <property type="entry name" value="DUF6492"/>
    <property type="match status" value="1"/>
</dbReference>
<reference evidence="1 2" key="1">
    <citation type="submission" date="2018-08" db="EMBL/GenBank/DDBJ databases">
        <title>A genome reference for cultivated species of the human gut microbiota.</title>
        <authorList>
            <person name="Zou Y."/>
            <person name="Xue W."/>
            <person name="Luo G."/>
        </authorList>
    </citation>
    <scope>NUCLEOTIDE SEQUENCE [LARGE SCALE GENOMIC DNA]</scope>
    <source>
        <strain evidence="1 2">OM06-11</strain>
    </source>
</reference>
<evidence type="ECO:0000313" key="2">
    <source>
        <dbReference type="Proteomes" id="UP000261245"/>
    </source>
</evidence>
<dbReference type="InterPro" id="IPR045499">
    <property type="entry name" value="DUF6492"/>
</dbReference>
<name>A0AA92T3R9_9BACT</name>
<gene>
    <name evidence="1" type="ORF">DXB80_12375</name>
</gene>
<dbReference type="AlphaFoldDB" id="A0AA92T3R9"/>
<evidence type="ECO:0000313" key="1">
    <source>
        <dbReference type="EMBL" id="RGN05383.1"/>
    </source>
</evidence>
<protein>
    <submittedName>
        <fullName evidence="1">Uncharacterized protein</fullName>
    </submittedName>
</protein>
<proteinExistence type="predicted"/>
<sequence length="307" mass="37020">MDKKVAIITQSYKNDFKECKLLCESMDKFAPEIDHFIFVNDEDLEMFKDLKYGRHQVFKKSTILPWFLIRLPWKMLGHHFHVSLLTIPVREWIIQQICKLGVFKVIGNEYEAVFNIDSETVFMKPFDLNMWKKNGKYLMFRVKNVNEPSHDDYCHAAVKLLNWQGTYEDISYYNYMNTPVCFVRQNTEKLLREIAKNYWMHSWKLALCNTYRFSEYYTYAIFTDKLLDMENHFLIDYHVFPQIDISECSGIVEFKEKMKRSLSDEKAVGLWLQKKDRKLLADKYLNFEEIEKVIKESWTQFLLRKSD</sequence>
<accession>A0AA92T3R9</accession>
<dbReference type="EMBL" id="QSUC01000043">
    <property type="protein sequence ID" value="RGN05383.1"/>
    <property type="molecule type" value="Genomic_DNA"/>
</dbReference>
<comment type="caution">
    <text evidence="1">The sequence shown here is derived from an EMBL/GenBank/DDBJ whole genome shotgun (WGS) entry which is preliminary data.</text>
</comment>
<dbReference type="Proteomes" id="UP000261245">
    <property type="component" value="Unassembled WGS sequence"/>
</dbReference>
<dbReference type="RefSeq" id="WP_117729104.1">
    <property type="nucleotide sequence ID" value="NZ_QRSU01000027.1"/>
</dbReference>